<dbReference type="GO" id="GO:0016226">
    <property type="term" value="P:iron-sulfur cluster assembly"/>
    <property type="evidence" value="ECO:0007669"/>
    <property type="project" value="UniProtKB-UniRule"/>
</dbReference>
<comment type="domain">
    <text evidence="9">The C-terminal domain binds 2 Fe-S clusters but is otherwise mostly in an intrinsically disordered conformation.</text>
</comment>
<reference evidence="13 14" key="1">
    <citation type="submission" date="2019-05" db="EMBL/GenBank/DDBJ databases">
        <title>Emergence of the Ug99 lineage of the wheat stem rust pathogen through somatic hybridization.</title>
        <authorList>
            <person name="Li F."/>
            <person name="Upadhyaya N.M."/>
            <person name="Sperschneider J."/>
            <person name="Matny O."/>
            <person name="Nguyen-Phuc H."/>
            <person name="Mago R."/>
            <person name="Raley C."/>
            <person name="Miller M.E."/>
            <person name="Silverstein K.A.T."/>
            <person name="Henningsen E."/>
            <person name="Hirsch C.D."/>
            <person name="Visser B."/>
            <person name="Pretorius Z.A."/>
            <person name="Steffenson B.J."/>
            <person name="Schwessinger B."/>
            <person name="Dodds P.N."/>
            <person name="Figueroa M."/>
        </authorList>
    </citation>
    <scope>NUCLEOTIDE SEQUENCE [LARGE SCALE GENOMIC DNA]</scope>
    <source>
        <strain evidence="13 14">Ug99</strain>
    </source>
</reference>
<dbReference type="InterPro" id="IPR007785">
    <property type="entry name" value="Anamorsin"/>
</dbReference>
<feature type="binding site" evidence="9">
    <location>
        <position position="209"/>
    </location>
    <ligand>
        <name>[2Fe-2S] cluster</name>
        <dbReference type="ChEBI" id="CHEBI:190135"/>
    </ligand>
</feature>
<dbReference type="Gene3D" id="3.40.50.11000">
    <property type="entry name" value="Fe-S cluster assembly protein Dre2, N-terminal domain"/>
    <property type="match status" value="1"/>
</dbReference>
<evidence type="ECO:0000256" key="2">
    <source>
        <dbReference type="ARBA" id="ARBA00008169"/>
    </source>
</evidence>
<organism evidence="13 14">
    <name type="scientific">Puccinia graminis f. sp. tritici</name>
    <dbReference type="NCBI Taxonomy" id="56615"/>
    <lineage>
        <taxon>Eukaryota</taxon>
        <taxon>Fungi</taxon>
        <taxon>Dikarya</taxon>
        <taxon>Basidiomycota</taxon>
        <taxon>Pucciniomycotina</taxon>
        <taxon>Pucciniomycetes</taxon>
        <taxon>Pucciniales</taxon>
        <taxon>Pucciniaceae</taxon>
        <taxon>Puccinia</taxon>
    </lineage>
</organism>
<sequence length="920" mass="101255">MTITDNHPAQTVLLVGSPRSIKDGTYTELITRFDNQGPSTIIEKQLCDRISDGATSLSQSHFDAIHLVVDANDLSLANSSHSPASFLDLIVRALKPLGQLTWSTQSGLSEIESALKQSSVMADVQVVSGPNESQLVRATKSTSTPSNSVSISLPKKTTKASLWSFTTAQPEMIDDSSLLTEEDLKKPSTMTTEDCNPKKAKKACKNCTCGLRELELAQDNDLPAHLKAPGSELPSQPTDPSKLVVNGSAKTFTSSCGSCYLGDAFRCSSCPYLGWWYPTPAATPVNLNATAIELMRHPTLFGLIKSQANRSLDRFIHPGGANNNRSQASQPAIIPPATLQAQIEQIVKAAVDVSLKSAAGGKKSKPTSTPKATPVSRKVAPESSHKSASKGKAPAAKKVTITPSKSPPPVASTSRRFDRARSAPPEINTTVVEKPKKPRKSTKESPAKAPARKRNPRQMQTGDFPASYAGTKANSVPEAPDLRDLQEFYDNFSREDHVNQVASFASSGRELIDINQVQILKDARAGRIRIGNSYLHVGDNFIRYAKGLMARLGFRKWCPNLEEDCDSLYNAACRIAAVTTFQELAGAKAYAYLNIDREAVQNMGFLIQCYNHFVHYLMLEKYKKENKEKGKLTKEVQHKSVQKNRERLAASRLEFATLNKFPSRYIKILTPIAAHSDDEVQEGKGFFKIKTLPYRSKNANRFFRRLDICMLKAAEQDPSKHRRVRKLPKNPEMSAYTAAPKGLPIDFYDPEWYHNLTPAQQQLIPDLTNVAFLPNASESLLPKAQRHPHESSKDKTFTRIYFEQLAEPYGLVASTTSEESGDEEGEGEGDGDDEEGEGIDLDGPSPDASEDEFFEEGDAGDLYNDDFVEEDGGDDESDGDEDYEEDSNYEDPEHSGDHEPMQGVEEDEPYIVLSKAQPTL</sequence>
<comment type="cofactor">
    <cofactor evidence="1 9">
        <name>[4Fe-4S] cluster</name>
        <dbReference type="ChEBI" id="CHEBI:49883"/>
    </cofactor>
</comment>
<dbReference type="GO" id="GO:0051539">
    <property type="term" value="F:4 iron, 4 sulfur cluster binding"/>
    <property type="evidence" value="ECO:0007669"/>
    <property type="project" value="UniProtKB-KW"/>
</dbReference>
<protein>
    <submittedName>
        <fullName evidence="13">Electron carrier</fullName>
    </submittedName>
</protein>
<dbReference type="EMBL" id="VDEP01000206">
    <property type="protein sequence ID" value="KAA1123861.1"/>
    <property type="molecule type" value="Genomic_DNA"/>
</dbReference>
<dbReference type="Pfam" id="PF16803">
    <property type="entry name" value="DRE2_N"/>
    <property type="match status" value="1"/>
</dbReference>
<feature type="short sequence motif" description="Cx2C motif 1" evidence="9">
    <location>
        <begin position="256"/>
        <end position="259"/>
    </location>
</feature>
<keyword evidence="4 9" id="KW-0963">Cytoplasm</keyword>
<dbReference type="InterPro" id="IPR046408">
    <property type="entry name" value="CIAPIN1"/>
</dbReference>
<feature type="short sequence motif" description="Cx2C motif 2" evidence="9">
    <location>
        <begin position="267"/>
        <end position="270"/>
    </location>
</feature>
<keyword evidence="8 9" id="KW-0496">Mitochondrion</keyword>
<dbReference type="PANTHER" id="PTHR13273">
    <property type="entry name" value="ANAMORSIN"/>
    <property type="match status" value="1"/>
</dbReference>
<feature type="compositionally biased region" description="Low complexity" evidence="10">
    <location>
        <begin position="358"/>
        <end position="376"/>
    </location>
</feature>
<evidence type="ECO:0000256" key="9">
    <source>
        <dbReference type="HAMAP-Rule" id="MF_03115"/>
    </source>
</evidence>
<keyword evidence="5 9" id="KW-0479">Metal-binding</keyword>
<comment type="domain">
    <text evidence="9">The twin Cx2C motifs are involved in the recognition by the mitochondrial MIA40-ERV1 disulfide relay system. The formation of 2 disulfide bonds in the Cx2C motifs through dithiol/disulfide exchange reactions effectively traps the protein in the mitochondrial intermembrane space.</text>
</comment>
<dbReference type="GO" id="GO:0046872">
    <property type="term" value="F:metal ion binding"/>
    <property type="evidence" value="ECO:0007669"/>
    <property type="project" value="UniProtKB-KW"/>
</dbReference>
<feature type="region of interest" description="Fe-S binding site B" evidence="9">
    <location>
        <begin position="256"/>
        <end position="270"/>
    </location>
</feature>
<keyword evidence="7 9" id="KW-0411">Iron-sulfur</keyword>
<feature type="compositionally biased region" description="Acidic residues" evidence="10">
    <location>
        <begin position="848"/>
        <end position="890"/>
    </location>
</feature>
<dbReference type="HAMAP" id="MF_03115">
    <property type="entry name" value="Anamorsin"/>
    <property type="match status" value="1"/>
</dbReference>
<evidence type="ECO:0000256" key="1">
    <source>
        <dbReference type="ARBA" id="ARBA00001966"/>
    </source>
</evidence>
<proteinExistence type="inferred from homology"/>
<feature type="compositionally biased region" description="Acidic residues" evidence="10">
    <location>
        <begin position="819"/>
        <end position="840"/>
    </location>
</feature>
<evidence type="ECO:0000256" key="6">
    <source>
        <dbReference type="ARBA" id="ARBA00023004"/>
    </source>
</evidence>
<name>A0A5B0RDG5_PUCGR</name>
<feature type="compositionally biased region" description="Basic and acidic residues" evidence="10">
    <location>
        <begin position="891"/>
        <end position="900"/>
    </location>
</feature>
<evidence type="ECO:0000259" key="12">
    <source>
        <dbReference type="Pfam" id="PF16803"/>
    </source>
</evidence>
<comment type="caution">
    <text evidence="13">The sequence shown here is derived from an EMBL/GenBank/DDBJ whole genome shotgun (WGS) entry which is preliminary data.</text>
</comment>
<feature type="binding site" evidence="9">
    <location>
        <position position="195"/>
    </location>
    <ligand>
        <name>[2Fe-2S] cluster</name>
        <dbReference type="ChEBI" id="CHEBI:190135"/>
    </ligand>
</feature>
<dbReference type="Pfam" id="PF05093">
    <property type="entry name" value="CIAPIN1"/>
    <property type="match status" value="1"/>
</dbReference>
<feature type="binding site" evidence="9">
    <location>
        <position position="256"/>
    </location>
    <ligand>
        <name>[4Fe-4S] cluster</name>
        <dbReference type="ChEBI" id="CHEBI:49883"/>
    </ligand>
</feature>
<evidence type="ECO:0000256" key="8">
    <source>
        <dbReference type="ARBA" id="ARBA00023128"/>
    </source>
</evidence>
<dbReference type="Proteomes" id="UP000325313">
    <property type="component" value="Unassembled WGS sequence"/>
</dbReference>
<evidence type="ECO:0000256" key="7">
    <source>
        <dbReference type="ARBA" id="ARBA00023014"/>
    </source>
</evidence>
<feature type="region of interest" description="Disordered" evidence="10">
    <location>
        <begin position="358"/>
        <end position="477"/>
    </location>
</feature>
<gene>
    <name evidence="13" type="primary">DRE2_2</name>
    <name evidence="13" type="ORF">PGTUg99_026980</name>
</gene>
<evidence type="ECO:0000256" key="10">
    <source>
        <dbReference type="SAM" id="MobiDB-lite"/>
    </source>
</evidence>
<evidence type="ECO:0000313" key="13">
    <source>
        <dbReference type="EMBL" id="KAA1123861.1"/>
    </source>
</evidence>
<feature type="binding site" evidence="9">
    <location>
        <position position="267"/>
    </location>
    <ligand>
        <name>[4Fe-4S] cluster</name>
        <dbReference type="ChEBI" id="CHEBI:49883"/>
    </ligand>
</feature>
<evidence type="ECO:0000256" key="5">
    <source>
        <dbReference type="ARBA" id="ARBA00022723"/>
    </source>
</evidence>
<comment type="caution">
    <text evidence="9">Lacks conserved residue(s) required for the propagation of feature annotation.</text>
</comment>
<dbReference type="GO" id="GO:0009055">
    <property type="term" value="F:electron transfer activity"/>
    <property type="evidence" value="ECO:0007669"/>
    <property type="project" value="UniProtKB-UniRule"/>
</dbReference>
<evidence type="ECO:0000259" key="11">
    <source>
        <dbReference type="Pfam" id="PF05093"/>
    </source>
</evidence>
<evidence type="ECO:0000313" key="14">
    <source>
        <dbReference type="Proteomes" id="UP000325313"/>
    </source>
</evidence>
<comment type="domain">
    <text evidence="9">The N-terminal domain has structural similarity with S-adenosyl-L-methionine-dependent methyltransferases, but does not bind S-adenosyl-L-methionine. It is required for correct assembly of the 2 Fe-S clusters.</text>
</comment>
<feature type="binding site" evidence="9">
    <location>
        <position position="259"/>
    </location>
    <ligand>
        <name>[4Fe-4S] cluster</name>
        <dbReference type="ChEBI" id="CHEBI:49883"/>
    </ligand>
</feature>
<dbReference type="InterPro" id="IPR031838">
    <property type="entry name" value="Dre2_N"/>
</dbReference>
<feature type="domain" description="Anamorsin C-terminal" evidence="11">
    <location>
        <begin position="190"/>
        <end position="275"/>
    </location>
</feature>
<dbReference type="GO" id="GO:0005758">
    <property type="term" value="C:mitochondrial intermembrane space"/>
    <property type="evidence" value="ECO:0007669"/>
    <property type="project" value="UniProtKB-SubCell"/>
</dbReference>
<feature type="domain" description="Fe-S cluster assembly protein Dre2 N-terminal" evidence="12">
    <location>
        <begin position="35"/>
        <end position="141"/>
    </location>
</feature>
<feature type="binding site" evidence="9">
    <location>
        <position position="204"/>
    </location>
    <ligand>
        <name>[2Fe-2S] cluster</name>
        <dbReference type="ChEBI" id="CHEBI:190135"/>
    </ligand>
</feature>
<dbReference type="PANTHER" id="PTHR13273:SF14">
    <property type="entry name" value="ANAMORSIN"/>
    <property type="match status" value="1"/>
</dbReference>
<keyword evidence="9" id="KW-0001">2Fe-2S</keyword>
<keyword evidence="6 9" id="KW-0408">Iron</keyword>
<dbReference type="AlphaFoldDB" id="A0A5B0RDG5"/>
<comment type="similarity">
    <text evidence="2 9">Belongs to the anamorsin family.</text>
</comment>
<evidence type="ECO:0000256" key="4">
    <source>
        <dbReference type="ARBA" id="ARBA00022490"/>
    </source>
</evidence>
<feature type="binding site" evidence="9">
    <location>
        <position position="207"/>
    </location>
    <ligand>
        <name>[2Fe-2S] cluster</name>
        <dbReference type="ChEBI" id="CHEBI:190135"/>
    </ligand>
</feature>
<feature type="binding site" evidence="9">
    <location>
        <position position="270"/>
    </location>
    <ligand>
        <name>[4Fe-4S] cluster</name>
        <dbReference type="ChEBI" id="CHEBI:49883"/>
    </ligand>
</feature>
<keyword evidence="3 9" id="KW-0004">4Fe-4S</keyword>
<accession>A0A5B0RDG5</accession>
<comment type="cofactor">
    <cofactor evidence="9">
        <name>[2Fe-2S] cluster</name>
        <dbReference type="ChEBI" id="CHEBI:190135"/>
    </cofactor>
</comment>
<feature type="region of interest" description="Disordered" evidence="10">
    <location>
        <begin position="813"/>
        <end position="920"/>
    </location>
</feature>
<evidence type="ECO:0000256" key="3">
    <source>
        <dbReference type="ARBA" id="ARBA00022485"/>
    </source>
</evidence>
<dbReference type="GO" id="GO:0051537">
    <property type="term" value="F:2 iron, 2 sulfur cluster binding"/>
    <property type="evidence" value="ECO:0007669"/>
    <property type="project" value="UniProtKB-UniRule"/>
</dbReference>
<comment type="subcellular location">
    <subcellularLocation>
        <location evidence="9">Cytoplasm</location>
    </subcellularLocation>
    <subcellularLocation>
        <location evidence="9">Mitochondrion intermembrane space</location>
    </subcellularLocation>
</comment>